<dbReference type="GO" id="GO:0005829">
    <property type="term" value="C:cytosol"/>
    <property type="evidence" value="ECO:0007669"/>
    <property type="project" value="TreeGrafter"/>
</dbReference>
<dbReference type="InterPro" id="IPR031322">
    <property type="entry name" value="Shikimate/glucono_kinase"/>
</dbReference>
<name>A0A5C4L8H8_9HYPH</name>
<evidence type="ECO:0000313" key="13">
    <source>
        <dbReference type="EMBL" id="TNC08606.1"/>
    </source>
</evidence>
<comment type="subunit">
    <text evidence="11">Monomer.</text>
</comment>
<gene>
    <name evidence="11" type="primary">aroK</name>
    <name evidence="13" type="ORF">FF100_28790</name>
</gene>
<dbReference type="HAMAP" id="MF_00109">
    <property type="entry name" value="Shikimate_kinase"/>
    <property type="match status" value="1"/>
</dbReference>
<keyword evidence="14" id="KW-1185">Reference proteome</keyword>
<evidence type="ECO:0000256" key="6">
    <source>
        <dbReference type="ARBA" id="ARBA00022741"/>
    </source>
</evidence>
<evidence type="ECO:0000256" key="4">
    <source>
        <dbReference type="ARBA" id="ARBA00022605"/>
    </source>
</evidence>
<comment type="caution">
    <text evidence="13">The sequence shown here is derived from an EMBL/GenBank/DDBJ whole genome shotgun (WGS) entry which is preliminary data.</text>
</comment>
<dbReference type="PRINTS" id="PR01100">
    <property type="entry name" value="SHIKIMTKNASE"/>
</dbReference>
<dbReference type="AlphaFoldDB" id="A0A5C4L8H8"/>
<dbReference type="GO" id="GO:0009073">
    <property type="term" value="P:aromatic amino acid family biosynthetic process"/>
    <property type="evidence" value="ECO:0007669"/>
    <property type="project" value="UniProtKB-KW"/>
</dbReference>
<dbReference type="PROSITE" id="PS01128">
    <property type="entry name" value="SHIKIMATE_KINASE"/>
    <property type="match status" value="1"/>
</dbReference>
<feature type="binding site" evidence="11">
    <location>
        <position position="53"/>
    </location>
    <ligand>
        <name>substrate</name>
    </ligand>
</feature>
<sequence length="227" mass="24310">MNQRPPHEQSIESRVRRGLGLRSIVLVGLMGAGKSTVGKRLAGRLGLIFKDADHEIEAAAGLTIPDIFAIYGEPSFRDGEERVITRLLREGPMVLATGGGAFMRPETQARIAEAGVSVWLKADLDVLMRRVRKRPGRPLLQNEDPEGTMRRLMDIRYPVYGGADVMVLSRDVSHDRVVQDVLEALDAYMVGEPAGALPGEARGGGSESGGPDAGGQHEPAGPALAAQ</sequence>
<dbReference type="InterPro" id="IPR027417">
    <property type="entry name" value="P-loop_NTPase"/>
</dbReference>
<dbReference type="RefSeq" id="WP_139039227.1">
    <property type="nucleotide sequence ID" value="NZ_VDDA01000022.1"/>
</dbReference>
<dbReference type="EMBL" id="VDDA01000022">
    <property type="protein sequence ID" value="TNC08606.1"/>
    <property type="molecule type" value="Genomic_DNA"/>
</dbReference>
<dbReference type="PANTHER" id="PTHR21087:SF16">
    <property type="entry name" value="SHIKIMATE KINASE 1, CHLOROPLASTIC"/>
    <property type="match status" value="1"/>
</dbReference>
<keyword evidence="8 11" id="KW-0067">ATP-binding</keyword>
<dbReference type="GO" id="GO:0009423">
    <property type="term" value="P:chorismate biosynthetic process"/>
    <property type="evidence" value="ECO:0007669"/>
    <property type="project" value="UniProtKB-UniRule"/>
</dbReference>
<feature type="region of interest" description="Disordered" evidence="12">
    <location>
        <begin position="194"/>
        <end position="227"/>
    </location>
</feature>
<evidence type="ECO:0000256" key="2">
    <source>
        <dbReference type="ARBA" id="ARBA00006997"/>
    </source>
</evidence>
<evidence type="ECO:0000256" key="8">
    <source>
        <dbReference type="ARBA" id="ARBA00022840"/>
    </source>
</evidence>
<evidence type="ECO:0000256" key="5">
    <source>
        <dbReference type="ARBA" id="ARBA00022679"/>
    </source>
</evidence>
<evidence type="ECO:0000256" key="12">
    <source>
        <dbReference type="SAM" id="MobiDB-lite"/>
    </source>
</evidence>
<reference evidence="13 14" key="1">
    <citation type="submission" date="2019-06" db="EMBL/GenBank/DDBJ databases">
        <title>Genome of Methylobacterium sp. 17Sr1-39.</title>
        <authorList>
            <person name="Seo T."/>
        </authorList>
    </citation>
    <scope>NUCLEOTIDE SEQUENCE [LARGE SCALE GENOMIC DNA]</scope>
    <source>
        <strain evidence="13 14">17Sr1-39</strain>
    </source>
</reference>
<dbReference type="Proteomes" id="UP000305267">
    <property type="component" value="Unassembled WGS sequence"/>
</dbReference>
<dbReference type="CDD" id="cd00464">
    <property type="entry name" value="SK"/>
    <property type="match status" value="1"/>
</dbReference>
<keyword evidence="6 11" id="KW-0547">Nucleotide-binding</keyword>
<keyword evidence="11" id="KW-0963">Cytoplasm</keyword>
<keyword evidence="11" id="KW-0479">Metal-binding</keyword>
<dbReference type="GO" id="GO:0004765">
    <property type="term" value="F:shikimate kinase activity"/>
    <property type="evidence" value="ECO:0007669"/>
    <property type="project" value="UniProtKB-UniRule"/>
</dbReference>
<evidence type="ECO:0000256" key="11">
    <source>
        <dbReference type="HAMAP-Rule" id="MF_00109"/>
    </source>
</evidence>
<dbReference type="Gene3D" id="3.40.50.300">
    <property type="entry name" value="P-loop containing nucleotide triphosphate hydrolases"/>
    <property type="match status" value="1"/>
</dbReference>
<dbReference type="SUPFAM" id="SSF52540">
    <property type="entry name" value="P-loop containing nucleoside triphosphate hydrolases"/>
    <property type="match status" value="1"/>
</dbReference>
<dbReference type="GO" id="GO:0000287">
    <property type="term" value="F:magnesium ion binding"/>
    <property type="evidence" value="ECO:0007669"/>
    <property type="project" value="UniProtKB-UniRule"/>
</dbReference>
<comment type="catalytic activity">
    <reaction evidence="10 11">
        <text>shikimate + ATP = 3-phosphoshikimate + ADP + H(+)</text>
        <dbReference type="Rhea" id="RHEA:13121"/>
        <dbReference type="ChEBI" id="CHEBI:15378"/>
        <dbReference type="ChEBI" id="CHEBI:30616"/>
        <dbReference type="ChEBI" id="CHEBI:36208"/>
        <dbReference type="ChEBI" id="CHEBI:145989"/>
        <dbReference type="ChEBI" id="CHEBI:456216"/>
        <dbReference type="EC" id="2.7.1.71"/>
    </reaction>
</comment>
<evidence type="ECO:0000256" key="10">
    <source>
        <dbReference type="ARBA" id="ARBA00048567"/>
    </source>
</evidence>
<feature type="binding site" evidence="11">
    <location>
        <position position="35"/>
    </location>
    <ligand>
        <name>Mg(2+)</name>
        <dbReference type="ChEBI" id="CHEBI:18420"/>
    </ligand>
</feature>
<keyword evidence="4 11" id="KW-0028">Amino-acid biosynthesis</keyword>
<dbReference type="EC" id="2.7.1.71" evidence="3 11"/>
<comment type="similarity">
    <text evidence="2 11">Belongs to the shikimate kinase family.</text>
</comment>
<dbReference type="InterPro" id="IPR023000">
    <property type="entry name" value="Shikimate_kinase_CS"/>
</dbReference>
<feature type="binding site" evidence="11">
    <location>
        <position position="156"/>
    </location>
    <ligand>
        <name>substrate</name>
    </ligand>
</feature>
<comment type="cofactor">
    <cofactor evidence="11">
        <name>Mg(2+)</name>
        <dbReference type="ChEBI" id="CHEBI:18420"/>
    </cofactor>
    <text evidence="11">Binds 1 Mg(2+) ion per subunit.</text>
</comment>
<dbReference type="PANTHER" id="PTHR21087">
    <property type="entry name" value="SHIKIMATE KINASE"/>
    <property type="match status" value="1"/>
</dbReference>
<dbReference type="GO" id="GO:0008652">
    <property type="term" value="P:amino acid biosynthetic process"/>
    <property type="evidence" value="ECO:0007669"/>
    <property type="project" value="UniProtKB-KW"/>
</dbReference>
<feature type="binding site" evidence="11">
    <location>
        <position position="137"/>
    </location>
    <ligand>
        <name>ATP</name>
        <dbReference type="ChEBI" id="CHEBI:30616"/>
    </ligand>
</feature>
<feature type="binding site" evidence="11">
    <location>
        <position position="99"/>
    </location>
    <ligand>
        <name>substrate</name>
    </ligand>
</feature>
<accession>A0A5C4L8H8</accession>
<comment type="caution">
    <text evidence="11">Lacks conserved residue(s) required for the propagation of feature annotation.</text>
</comment>
<feature type="binding site" evidence="11">
    <location>
        <position position="77"/>
    </location>
    <ligand>
        <name>substrate</name>
    </ligand>
</feature>
<organism evidence="13 14">
    <name type="scientific">Methylobacterium terricola</name>
    <dbReference type="NCBI Taxonomy" id="2583531"/>
    <lineage>
        <taxon>Bacteria</taxon>
        <taxon>Pseudomonadati</taxon>
        <taxon>Pseudomonadota</taxon>
        <taxon>Alphaproteobacteria</taxon>
        <taxon>Hyphomicrobiales</taxon>
        <taxon>Methylobacteriaceae</taxon>
        <taxon>Methylobacterium</taxon>
    </lineage>
</organism>
<evidence type="ECO:0000313" key="14">
    <source>
        <dbReference type="Proteomes" id="UP000305267"/>
    </source>
</evidence>
<protein>
    <recommendedName>
        <fullName evidence="3 11">Shikimate kinase</fullName>
        <shortName evidence="11">SK</shortName>
        <ecNumber evidence="3 11">2.7.1.71</ecNumber>
    </recommendedName>
</protein>
<dbReference type="Pfam" id="PF01202">
    <property type="entry name" value="SKI"/>
    <property type="match status" value="1"/>
</dbReference>
<keyword evidence="11" id="KW-0460">Magnesium</keyword>
<comment type="subcellular location">
    <subcellularLocation>
        <location evidence="11">Cytoplasm</location>
    </subcellularLocation>
</comment>
<dbReference type="NCBIfam" id="NF010552">
    <property type="entry name" value="PRK13946.1"/>
    <property type="match status" value="1"/>
</dbReference>
<dbReference type="InterPro" id="IPR000623">
    <property type="entry name" value="Shikimate_kinase/TSH1"/>
</dbReference>
<comment type="function">
    <text evidence="11">Catalyzes the specific phosphorylation of the 3-hydroxyl group of shikimic acid using ATP as a cosubstrate.</text>
</comment>
<evidence type="ECO:0000256" key="3">
    <source>
        <dbReference type="ARBA" id="ARBA00012154"/>
    </source>
</evidence>
<evidence type="ECO:0000256" key="9">
    <source>
        <dbReference type="ARBA" id="ARBA00023141"/>
    </source>
</evidence>
<keyword evidence="5 11" id="KW-0808">Transferase</keyword>
<dbReference type="UniPathway" id="UPA00053">
    <property type="reaction ID" value="UER00088"/>
</dbReference>
<keyword evidence="9 11" id="KW-0057">Aromatic amino acid biosynthesis</keyword>
<feature type="binding site" evidence="11">
    <location>
        <begin position="31"/>
        <end position="36"/>
    </location>
    <ligand>
        <name>ATP</name>
        <dbReference type="ChEBI" id="CHEBI:30616"/>
    </ligand>
</feature>
<comment type="pathway">
    <text evidence="1 11">Metabolic intermediate biosynthesis; chorismate biosynthesis; chorismate from D-erythrose 4-phosphate and phosphoenolpyruvate: step 5/7.</text>
</comment>
<dbReference type="GO" id="GO:0005524">
    <property type="term" value="F:ATP binding"/>
    <property type="evidence" value="ECO:0007669"/>
    <property type="project" value="UniProtKB-UniRule"/>
</dbReference>
<evidence type="ECO:0000256" key="1">
    <source>
        <dbReference type="ARBA" id="ARBA00004842"/>
    </source>
</evidence>
<evidence type="ECO:0000256" key="7">
    <source>
        <dbReference type="ARBA" id="ARBA00022777"/>
    </source>
</evidence>
<dbReference type="OrthoDB" id="9800332at2"/>
<proteinExistence type="inferred from homology"/>
<keyword evidence="7 11" id="KW-0418">Kinase</keyword>
<feature type="compositionally biased region" description="Gly residues" evidence="12">
    <location>
        <begin position="201"/>
        <end position="213"/>
    </location>
</feature>